<evidence type="ECO:0000256" key="1">
    <source>
        <dbReference type="SAM" id="Coils"/>
    </source>
</evidence>
<feature type="region of interest" description="Disordered" evidence="2">
    <location>
        <begin position="204"/>
        <end position="265"/>
    </location>
</feature>
<name>C5FBE0_ARTOC</name>
<feature type="domain" description="BZIP" evidence="3">
    <location>
        <begin position="322"/>
        <end position="385"/>
    </location>
</feature>
<feature type="region of interest" description="Disordered" evidence="2">
    <location>
        <begin position="1"/>
        <end position="104"/>
    </location>
</feature>
<accession>C5FBE0</accession>
<feature type="compositionally biased region" description="Low complexity" evidence="2">
    <location>
        <begin position="62"/>
        <end position="72"/>
    </location>
</feature>
<dbReference type="OMA" id="PSHNYDM"/>
<dbReference type="OrthoDB" id="5571888at2759"/>
<dbReference type="EMBL" id="DS995701">
    <property type="protein sequence ID" value="EEQ27124.1"/>
    <property type="molecule type" value="Genomic_DNA"/>
</dbReference>
<dbReference type="GeneID" id="9223280"/>
<feature type="region of interest" description="Disordered" evidence="2">
    <location>
        <begin position="278"/>
        <end position="335"/>
    </location>
</feature>
<dbReference type="InterPro" id="IPR004827">
    <property type="entry name" value="bZIP"/>
</dbReference>
<sequence>MAAMGELPMPSSALSPLSSQQSFDVPVDMDSFINLEPTMYPSPSVSPSGSDGKASNKHGFVQQQQQQQQQQQMPALSTTASSPQQPHYKAPSHQYNSYTQQTGLPPGGLANTMALNNFGFDPVGMVHPVDGLYGRMGQPLHSLPALPLKDSTEMDIDESFADSEAYIMPSQATKAQFVDPSALGGQEMPHSAPTNQARRVYPGIHQQQAARAKAALQQRQEMLQRQQQQQQQQQQQPPQQRQAAVEGNQQGIKPQAKLNRNTDPAVQERISRLLQQMRQNSVTSQDNTEQSCTLPQPTKYKKDEQDMDEDERLLASEEGKKLSSKERRQLRNKVSARAFRSRRKEYIGQLEGEVAAKTNEANELRLRNDALTQENARLTDFTRMLLSSSHFAPFLDELSTNGLPPNLGAQPQTQAPALQLASQPTVTKQEGIEHLTQDVSVPNLQTGLPAIPEQGFDFASIDLNDQGWNSGIDFNFTNPSVFAVLDVPVPSPDTGFIIGKSSNRVGPLPSDEAKDAIPSIDAVPFGVRVTEAPTEEVSTSIAPADLDIDVNDPSFALFLDQPPTSTPQPSSDDVFTGTRPANISSKLDLVVEGSTPDSTSNDVSPTAKREFERLCSSIEASFCYISQLTAHLD</sequence>
<dbReference type="PROSITE" id="PS50217">
    <property type="entry name" value="BZIP"/>
    <property type="match status" value="1"/>
</dbReference>
<dbReference type="PANTHER" id="PTHR37616:SF2">
    <property type="entry name" value="BZIP DOMAIN-CONTAINING PROTEIN"/>
    <property type="match status" value="1"/>
</dbReference>
<dbReference type="AlphaFoldDB" id="C5FBE0"/>
<dbReference type="HOGENOM" id="CLU_020078_1_1_1"/>
<feature type="compositionally biased region" description="Low complexity" evidence="2">
    <location>
        <begin position="41"/>
        <end position="50"/>
    </location>
</feature>
<dbReference type="SUPFAM" id="SSF57959">
    <property type="entry name" value="Leucine zipper domain"/>
    <property type="match status" value="1"/>
</dbReference>
<feature type="compositionally biased region" description="Polar residues" evidence="2">
    <location>
        <begin position="73"/>
        <end position="85"/>
    </location>
</feature>
<dbReference type="Pfam" id="PF00170">
    <property type="entry name" value="bZIP_1"/>
    <property type="match status" value="1"/>
</dbReference>
<dbReference type="STRING" id="554155.C5FBE0"/>
<feature type="coiled-coil region" evidence="1">
    <location>
        <begin position="347"/>
        <end position="374"/>
    </location>
</feature>
<organism evidence="4 5">
    <name type="scientific">Arthroderma otae (strain ATCC MYA-4605 / CBS 113480)</name>
    <name type="common">Microsporum canis</name>
    <dbReference type="NCBI Taxonomy" id="554155"/>
    <lineage>
        <taxon>Eukaryota</taxon>
        <taxon>Fungi</taxon>
        <taxon>Dikarya</taxon>
        <taxon>Ascomycota</taxon>
        <taxon>Pezizomycotina</taxon>
        <taxon>Eurotiomycetes</taxon>
        <taxon>Eurotiomycetidae</taxon>
        <taxon>Onygenales</taxon>
        <taxon>Arthrodermataceae</taxon>
        <taxon>Microsporum</taxon>
    </lineage>
</organism>
<evidence type="ECO:0000256" key="2">
    <source>
        <dbReference type="SAM" id="MobiDB-lite"/>
    </source>
</evidence>
<feature type="compositionally biased region" description="Basic and acidic residues" evidence="2">
    <location>
        <begin position="312"/>
        <end position="329"/>
    </location>
</feature>
<keyword evidence="5" id="KW-1185">Reference proteome</keyword>
<feature type="compositionally biased region" description="Polar residues" evidence="2">
    <location>
        <begin position="93"/>
        <end position="103"/>
    </location>
</feature>
<dbReference type="GO" id="GO:0003700">
    <property type="term" value="F:DNA-binding transcription factor activity"/>
    <property type="evidence" value="ECO:0007669"/>
    <property type="project" value="InterPro"/>
</dbReference>
<dbReference type="Gene3D" id="1.20.5.170">
    <property type="match status" value="1"/>
</dbReference>
<proteinExistence type="predicted"/>
<dbReference type="eggNOG" id="ENOG502S89P">
    <property type="taxonomic scope" value="Eukaryota"/>
</dbReference>
<gene>
    <name evidence="4" type="ORF">MCYG_00012</name>
</gene>
<keyword evidence="1" id="KW-0175">Coiled coil</keyword>
<evidence type="ECO:0000259" key="3">
    <source>
        <dbReference type="PROSITE" id="PS50217"/>
    </source>
</evidence>
<dbReference type="CDD" id="cd14810">
    <property type="entry name" value="bZIP_u1"/>
    <property type="match status" value="1"/>
</dbReference>
<feature type="compositionally biased region" description="Polar residues" evidence="2">
    <location>
        <begin position="247"/>
        <end position="264"/>
    </location>
</feature>
<dbReference type="SMART" id="SM00338">
    <property type="entry name" value="BRLZ"/>
    <property type="match status" value="1"/>
</dbReference>
<feature type="compositionally biased region" description="Polar residues" evidence="2">
    <location>
        <begin position="278"/>
        <end position="296"/>
    </location>
</feature>
<dbReference type="Proteomes" id="UP000002035">
    <property type="component" value="Unassembled WGS sequence"/>
</dbReference>
<protein>
    <recommendedName>
        <fullName evidence="3">BZIP domain-containing protein</fullName>
    </recommendedName>
</protein>
<dbReference type="InterPro" id="IPR046347">
    <property type="entry name" value="bZIP_sf"/>
</dbReference>
<evidence type="ECO:0000313" key="5">
    <source>
        <dbReference type="Proteomes" id="UP000002035"/>
    </source>
</evidence>
<feature type="compositionally biased region" description="Low complexity" evidence="2">
    <location>
        <begin position="206"/>
        <end position="242"/>
    </location>
</feature>
<feature type="compositionally biased region" description="Low complexity" evidence="2">
    <location>
        <begin position="10"/>
        <end position="22"/>
    </location>
</feature>
<dbReference type="RefSeq" id="XP_002849908.1">
    <property type="nucleotide sequence ID" value="XM_002849862.1"/>
</dbReference>
<evidence type="ECO:0000313" key="4">
    <source>
        <dbReference type="EMBL" id="EEQ27124.1"/>
    </source>
</evidence>
<dbReference type="PANTHER" id="PTHR37616">
    <property type="entry name" value="BZIP TRANSCRIPTION FACTOR 60-LIKE"/>
    <property type="match status" value="1"/>
</dbReference>
<dbReference type="VEuPathDB" id="FungiDB:MCYG_00012"/>
<reference evidence="5" key="1">
    <citation type="journal article" date="2012" name="MBio">
        <title>Comparative genome analysis of Trichophyton rubrum and related dermatophytes reveals candidate genes involved in infection.</title>
        <authorList>
            <person name="Martinez D.A."/>
            <person name="Oliver B.G."/>
            <person name="Graeser Y."/>
            <person name="Goldberg J.M."/>
            <person name="Li W."/>
            <person name="Martinez-Rossi N.M."/>
            <person name="Monod M."/>
            <person name="Shelest E."/>
            <person name="Barton R.C."/>
            <person name="Birch E."/>
            <person name="Brakhage A.A."/>
            <person name="Chen Z."/>
            <person name="Gurr S.J."/>
            <person name="Heiman D."/>
            <person name="Heitman J."/>
            <person name="Kosti I."/>
            <person name="Rossi A."/>
            <person name="Saif S."/>
            <person name="Samalova M."/>
            <person name="Saunders C.W."/>
            <person name="Shea T."/>
            <person name="Summerbell R.C."/>
            <person name="Xu J."/>
            <person name="Young S."/>
            <person name="Zeng Q."/>
            <person name="Birren B.W."/>
            <person name="Cuomo C.A."/>
            <person name="White T.C."/>
        </authorList>
    </citation>
    <scope>NUCLEOTIDE SEQUENCE [LARGE SCALE GENOMIC DNA]</scope>
    <source>
        <strain evidence="5">ATCC MYA-4605 / CBS 113480</strain>
    </source>
</reference>